<reference evidence="2" key="2">
    <citation type="submission" date="2023-06" db="EMBL/GenBank/DDBJ databases">
        <authorList>
            <person name="Ma L."/>
            <person name="Liu K.-W."/>
            <person name="Li Z."/>
            <person name="Hsiao Y.-Y."/>
            <person name="Qi Y."/>
            <person name="Fu T."/>
            <person name="Tang G."/>
            <person name="Zhang D."/>
            <person name="Sun W.-H."/>
            <person name="Liu D.-K."/>
            <person name="Li Y."/>
            <person name="Chen G.-Z."/>
            <person name="Liu X.-D."/>
            <person name="Liao X.-Y."/>
            <person name="Jiang Y.-T."/>
            <person name="Yu X."/>
            <person name="Hao Y."/>
            <person name="Huang J."/>
            <person name="Zhao X.-W."/>
            <person name="Ke S."/>
            <person name="Chen Y.-Y."/>
            <person name="Wu W.-L."/>
            <person name="Hsu J.-L."/>
            <person name="Lin Y.-F."/>
            <person name="Huang M.-D."/>
            <person name="Li C.-Y."/>
            <person name="Huang L."/>
            <person name="Wang Z.-W."/>
            <person name="Zhao X."/>
            <person name="Zhong W.-Y."/>
            <person name="Peng D.-H."/>
            <person name="Ahmad S."/>
            <person name="Lan S."/>
            <person name="Zhang J.-S."/>
            <person name="Tsai W.-C."/>
            <person name="Van De Peer Y."/>
            <person name="Liu Z.-J."/>
        </authorList>
    </citation>
    <scope>NUCLEOTIDE SEQUENCE</scope>
    <source>
        <strain evidence="2">CP</strain>
        <tissue evidence="2">Leaves</tissue>
    </source>
</reference>
<gene>
    <name evidence="2" type="ORF">QJS10_CPB22g01183</name>
</gene>
<name>A0AAV9C1W0_ACOCL</name>
<evidence type="ECO:0000313" key="3">
    <source>
        <dbReference type="Proteomes" id="UP001180020"/>
    </source>
</evidence>
<comment type="caution">
    <text evidence="2">The sequence shown here is derived from an EMBL/GenBank/DDBJ whole genome shotgun (WGS) entry which is preliminary data.</text>
</comment>
<organism evidence="2 3">
    <name type="scientific">Acorus calamus</name>
    <name type="common">Sweet flag</name>
    <dbReference type="NCBI Taxonomy" id="4465"/>
    <lineage>
        <taxon>Eukaryota</taxon>
        <taxon>Viridiplantae</taxon>
        <taxon>Streptophyta</taxon>
        <taxon>Embryophyta</taxon>
        <taxon>Tracheophyta</taxon>
        <taxon>Spermatophyta</taxon>
        <taxon>Magnoliopsida</taxon>
        <taxon>Liliopsida</taxon>
        <taxon>Acoraceae</taxon>
        <taxon>Acorus</taxon>
    </lineage>
</organism>
<sequence>MVLAGLGSTLASLMFFWAVARPYFPFSLESLLQRDLFKFTNRSYPYIHISFPEFSGERLKRSEAYSAIESYLIYLKHVLESGMAALIKNQQRRLYTNNPHRDHEYRMLNWSHVTFEHRRALTRWQCTRIRRGR</sequence>
<dbReference type="Pfam" id="PF14363">
    <property type="entry name" value="AAA_assoc"/>
    <property type="match status" value="1"/>
</dbReference>
<feature type="domain" description="AAA-type ATPase N-terminal" evidence="1">
    <location>
        <begin position="25"/>
        <end position="124"/>
    </location>
</feature>
<evidence type="ECO:0000259" key="1">
    <source>
        <dbReference type="Pfam" id="PF14363"/>
    </source>
</evidence>
<evidence type="ECO:0000313" key="2">
    <source>
        <dbReference type="EMBL" id="KAK1282870.1"/>
    </source>
</evidence>
<protein>
    <recommendedName>
        <fullName evidence="1">AAA-type ATPase N-terminal domain-containing protein</fullName>
    </recommendedName>
</protein>
<proteinExistence type="predicted"/>
<reference evidence="2" key="1">
    <citation type="journal article" date="2023" name="Nat. Commun.">
        <title>Diploid and tetraploid genomes of Acorus and the evolution of monocots.</title>
        <authorList>
            <person name="Ma L."/>
            <person name="Liu K.W."/>
            <person name="Li Z."/>
            <person name="Hsiao Y.Y."/>
            <person name="Qi Y."/>
            <person name="Fu T."/>
            <person name="Tang G.D."/>
            <person name="Zhang D."/>
            <person name="Sun W.H."/>
            <person name="Liu D.K."/>
            <person name="Li Y."/>
            <person name="Chen G.Z."/>
            <person name="Liu X.D."/>
            <person name="Liao X.Y."/>
            <person name="Jiang Y.T."/>
            <person name="Yu X."/>
            <person name="Hao Y."/>
            <person name="Huang J."/>
            <person name="Zhao X.W."/>
            <person name="Ke S."/>
            <person name="Chen Y.Y."/>
            <person name="Wu W.L."/>
            <person name="Hsu J.L."/>
            <person name="Lin Y.F."/>
            <person name="Huang M.D."/>
            <person name="Li C.Y."/>
            <person name="Huang L."/>
            <person name="Wang Z.W."/>
            <person name="Zhao X."/>
            <person name="Zhong W.Y."/>
            <person name="Peng D.H."/>
            <person name="Ahmad S."/>
            <person name="Lan S."/>
            <person name="Zhang J.S."/>
            <person name="Tsai W.C."/>
            <person name="Van de Peer Y."/>
            <person name="Liu Z.J."/>
        </authorList>
    </citation>
    <scope>NUCLEOTIDE SEQUENCE</scope>
    <source>
        <strain evidence="2">CP</strain>
    </source>
</reference>
<keyword evidence="3" id="KW-1185">Reference proteome</keyword>
<dbReference type="EMBL" id="JAUJYO010000022">
    <property type="protein sequence ID" value="KAK1282870.1"/>
    <property type="molecule type" value="Genomic_DNA"/>
</dbReference>
<dbReference type="InterPro" id="IPR025753">
    <property type="entry name" value="AAA_N_dom"/>
</dbReference>
<dbReference type="Proteomes" id="UP001180020">
    <property type="component" value="Unassembled WGS sequence"/>
</dbReference>
<dbReference type="AlphaFoldDB" id="A0AAV9C1W0"/>
<accession>A0AAV9C1W0</accession>